<feature type="compositionally biased region" description="Basic and acidic residues" evidence="8">
    <location>
        <begin position="580"/>
        <end position="610"/>
    </location>
</feature>
<dbReference type="GO" id="GO:0071039">
    <property type="term" value="P:nuclear polyadenylation-dependent CUT catabolic process"/>
    <property type="evidence" value="ECO:0007669"/>
    <property type="project" value="UniProtKB-ARBA"/>
</dbReference>
<dbReference type="GO" id="GO:0005730">
    <property type="term" value="C:nucleolus"/>
    <property type="evidence" value="ECO:0007669"/>
    <property type="project" value="TreeGrafter"/>
</dbReference>
<name>A0A8J5QCT1_9ASCO</name>
<dbReference type="PANTHER" id="PTHR23092:SF15">
    <property type="entry name" value="INACTIVE NON-CANONICAL POLY(A) RNA POLYMERASE PROTEIN TRF4-2-RELATED"/>
    <property type="match status" value="1"/>
</dbReference>
<evidence type="ECO:0000256" key="6">
    <source>
        <dbReference type="ARBA" id="ARBA00022842"/>
    </source>
</evidence>
<dbReference type="GO" id="GO:0046872">
    <property type="term" value="F:metal ion binding"/>
    <property type="evidence" value="ECO:0007669"/>
    <property type="project" value="UniProtKB-KW"/>
</dbReference>
<dbReference type="InterPro" id="IPR054708">
    <property type="entry name" value="MTPAP-like_central"/>
</dbReference>
<comment type="similarity">
    <text evidence="2">Belongs to the DNA polymerase type-B-like family.</text>
</comment>
<dbReference type="FunFam" id="1.10.1410.10:FF:000003">
    <property type="entry name" value="non-canonical poly(A) RNA polymerase PAPD7"/>
    <property type="match status" value="1"/>
</dbReference>
<sequence length="622" mass="70726">MGSKRKRDISEVSKASKKPKQKKPKKKKSKKFPTGSNSLELKENKFAKLGEHLEDDSDSSDYVFDYYKKEGSKESEIVLIDSDDEDDPVVVSSEEVANVDSGTEEVSNEGPQRKKQKVEENELAKQEDFIGFGFSSSDEEDDDKAKYEELSDDGILSADENGSVVHHQKKASYPWVKDHDHSKQKEIADWLTMEMKDFVNYISPSSKEITTRNTVVNKLKEKIAKFWPGTEAHVFGSCATDLYLPGSDIDMVVISETGDYENKSRLYQLSAFLRRHNLAKNIEVIAKAKVPIIKFVDPYSDLHIDISFERKNGLDAAKRIRRWLDSTPGLRELVLVVKQFLRSRRLNNVHVGGLGGYATIIMCYHFLHLHPKVSSGSIDILDNLGVLLIEFFELYGRNFSYDNLILAINTETEEPMYLLKSEHTSLSTRGAFAIVIQDPADRFNNITRGSYNLRDIKKAFGGAYQLLVEKCYQLNASTYKERLGQSILGDVIRYRGQERDFNDDRHKVVNIALINHEDDSQEESDGTGGNDKYYFSDMTVESDSEIVPPRAPTPLTNKAKDTKKLVESFLSLEHSDEESETKKDDNNNDDTAAKEKSAPKQPKSEVEKGIIRDYWRQKGLEF</sequence>
<proteinExistence type="inferred from homology"/>
<dbReference type="InterPro" id="IPR002058">
    <property type="entry name" value="PAP_assoc"/>
</dbReference>
<dbReference type="Pfam" id="PF03828">
    <property type="entry name" value="PAP_assoc"/>
    <property type="match status" value="1"/>
</dbReference>
<evidence type="ECO:0000313" key="12">
    <source>
        <dbReference type="Proteomes" id="UP000694255"/>
    </source>
</evidence>
<evidence type="ECO:0000256" key="2">
    <source>
        <dbReference type="ARBA" id="ARBA00008593"/>
    </source>
</evidence>
<accession>A0A8J5QCT1</accession>
<feature type="region of interest" description="Disordered" evidence="8">
    <location>
        <begin position="513"/>
        <end position="610"/>
    </location>
</feature>
<feature type="region of interest" description="Disordered" evidence="8">
    <location>
        <begin position="1"/>
        <end position="43"/>
    </location>
</feature>
<comment type="cofactor">
    <cofactor evidence="1">
        <name>Mn(2+)</name>
        <dbReference type="ChEBI" id="CHEBI:29035"/>
    </cofactor>
</comment>
<dbReference type="InterPro" id="IPR045862">
    <property type="entry name" value="Trf4-like"/>
</dbReference>
<dbReference type="GO" id="GO:0071037">
    <property type="term" value="P:nuclear polyadenylation-dependent snRNA catabolic process"/>
    <property type="evidence" value="ECO:0007669"/>
    <property type="project" value="UniProtKB-ARBA"/>
</dbReference>
<dbReference type="AlphaFoldDB" id="A0A8J5QCT1"/>
<evidence type="ECO:0000313" key="11">
    <source>
        <dbReference type="EMBL" id="KAG7661077.1"/>
    </source>
</evidence>
<evidence type="ECO:0000256" key="7">
    <source>
        <dbReference type="ARBA" id="ARBA00048830"/>
    </source>
</evidence>
<comment type="caution">
    <text evidence="11">The sequence shown here is derived from an EMBL/GenBank/DDBJ whole genome shotgun (WGS) entry which is preliminary data.</text>
</comment>
<comment type="catalytic activity">
    <reaction evidence="7">
        <text>RNA(n) + ATP = RNA(n)-3'-adenine ribonucleotide + diphosphate</text>
        <dbReference type="Rhea" id="RHEA:11332"/>
        <dbReference type="Rhea" id="RHEA-COMP:14527"/>
        <dbReference type="Rhea" id="RHEA-COMP:17347"/>
        <dbReference type="ChEBI" id="CHEBI:30616"/>
        <dbReference type="ChEBI" id="CHEBI:33019"/>
        <dbReference type="ChEBI" id="CHEBI:140395"/>
        <dbReference type="ChEBI" id="CHEBI:173115"/>
        <dbReference type="EC" id="2.7.7.19"/>
    </reaction>
</comment>
<dbReference type="GO" id="GO:0031499">
    <property type="term" value="C:TRAMP complex"/>
    <property type="evidence" value="ECO:0007669"/>
    <property type="project" value="TreeGrafter"/>
</dbReference>
<feature type="region of interest" description="Disordered" evidence="8">
    <location>
        <begin position="75"/>
        <end position="122"/>
    </location>
</feature>
<keyword evidence="6" id="KW-0460">Magnesium</keyword>
<dbReference type="GeneID" id="73472249"/>
<organism evidence="11 12">
    <name type="scientific">[Candida] subhashii</name>
    <dbReference type="NCBI Taxonomy" id="561895"/>
    <lineage>
        <taxon>Eukaryota</taxon>
        <taxon>Fungi</taxon>
        <taxon>Dikarya</taxon>
        <taxon>Ascomycota</taxon>
        <taxon>Saccharomycotina</taxon>
        <taxon>Pichiomycetes</taxon>
        <taxon>Debaryomycetaceae</taxon>
        <taxon>Spathaspora</taxon>
    </lineage>
</organism>
<evidence type="ECO:0000256" key="3">
    <source>
        <dbReference type="ARBA" id="ARBA00012388"/>
    </source>
</evidence>
<dbReference type="Pfam" id="PF22600">
    <property type="entry name" value="MTPAP-like_central"/>
    <property type="match status" value="1"/>
</dbReference>
<dbReference type="GO" id="GO:1990817">
    <property type="term" value="F:poly(A) RNA polymerase activity"/>
    <property type="evidence" value="ECO:0007669"/>
    <property type="project" value="UniProtKB-EC"/>
</dbReference>
<evidence type="ECO:0000256" key="5">
    <source>
        <dbReference type="ARBA" id="ARBA00022723"/>
    </source>
</evidence>
<dbReference type="CDD" id="cd05402">
    <property type="entry name" value="NT_PAP_TUTase"/>
    <property type="match status" value="1"/>
</dbReference>
<dbReference type="RefSeq" id="XP_049261310.1">
    <property type="nucleotide sequence ID" value="XM_049409516.1"/>
</dbReference>
<dbReference type="PANTHER" id="PTHR23092">
    <property type="entry name" value="POLY(A) RNA POLYMERASE"/>
    <property type="match status" value="1"/>
</dbReference>
<dbReference type="GO" id="GO:0034475">
    <property type="term" value="P:U4 snRNA 3'-end processing"/>
    <property type="evidence" value="ECO:0007669"/>
    <property type="project" value="UniProtKB-ARBA"/>
</dbReference>
<evidence type="ECO:0000259" key="10">
    <source>
        <dbReference type="Pfam" id="PF22600"/>
    </source>
</evidence>
<gene>
    <name evidence="11" type="ORF">J8A68_005449</name>
</gene>
<evidence type="ECO:0000256" key="4">
    <source>
        <dbReference type="ARBA" id="ARBA00022679"/>
    </source>
</evidence>
<reference evidence="11 12" key="1">
    <citation type="journal article" date="2021" name="DNA Res.">
        <title>Genome analysis of Candida subhashii reveals its hybrid nature and dual mitochondrial genome conformations.</title>
        <authorList>
            <person name="Mixao V."/>
            <person name="Hegedusova E."/>
            <person name="Saus E."/>
            <person name="Pryszcz L.P."/>
            <person name="Cillingova A."/>
            <person name="Nosek J."/>
            <person name="Gabaldon T."/>
        </authorList>
    </citation>
    <scope>NUCLEOTIDE SEQUENCE [LARGE SCALE GENOMIC DNA]</scope>
    <source>
        <strain evidence="11 12">CBS 10753</strain>
    </source>
</reference>
<dbReference type="GO" id="GO:0043634">
    <property type="term" value="P:polyadenylation-dependent ncRNA catabolic process"/>
    <property type="evidence" value="ECO:0007669"/>
    <property type="project" value="TreeGrafter"/>
</dbReference>
<keyword evidence="4" id="KW-0808">Transferase</keyword>
<feature type="domain" description="Poly(A) RNA polymerase mitochondrial-like central palm" evidence="10">
    <location>
        <begin position="191"/>
        <end position="321"/>
    </location>
</feature>
<keyword evidence="12" id="KW-1185">Reference proteome</keyword>
<dbReference type="Proteomes" id="UP000694255">
    <property type="component" value="Unassembled WGS sequence"/>
</dbReference>
<dbReference type="GO" id="GO:0071051">
    <property type="term" value="P:poly(A)-dependent snoRNA 3'-end processing"/>
    <property type="evidence" value="ECO:0007669"/>
    <property type="project" value="UniProtKB-ARBA"/>
</dbReference>
<dbReference type="GO" id="GO:0071044">
    <property type="term" value="P:histone mRNA catabolic process"/>
    <property type="evidence" value="ECO:0007669"/>
    <property type="project" value="UniProtKB-ARBA"/>
</dbReference>
<dbReference type="FunFam" id="3.30.460.10:FF:000006">
    <property type="entry name" value="non-canonical poly(A) RNA polymerase PAPD5"/>
    <property type="match status" value="1"/>
</dbReference>
<protein>
    <recommendedName>
        <fullName evidence="3">polynucleotide adenylyltransferase</fullName>
        <ecNumber evidence="3">2.7.7.19</ecNumber>
    </recommendedName>
</protein>
<evidence type="ECO:0000256" key="8">
    <source>
        <dbReference type="SAM" id="MobiDB-lite"/>
    </source>
</evidence>
<dbReference type="GO" id="GO:0003729">
    <property type="term" value="F:mRNA binding"/>
    <property type="evidence" value="ECO:0007669"/>
    <property type="project" value="TreeGrafter"/>
</dbReference>
<dbReference type="EC" id="2.7.7.19" evidence="3"/>
<dbReference type="EMBL" id="JAGSYN010000270">
    <property type="protein sequence ID" value="KAG7661077.1"/>
    <property type="molecule type" value="Genomic_DNA"/>
</dbReference>
<evidence type="ECO:0000256" key="1">
    <source>
        <dbReference type="ARBA" id="ARBA00001936"/>
    </source>
</evidence>
<keyword evidence="5" id="KW-0479">Metal-binding</keyword>
<dbReference type="GO" id="GO:0071036">
    <property type="term" value="P:nuclear polyadenylation-dependent snoRNA catabolic process"/>
    <property type="evidence" value="ECO:0007669"/>
    <property type="project" value="UniProtKB-ARBA"/>
</dbReference>
<feature type="domain" description="PAP-associated" evidence="9">
    <location>
        <begin position="383"/>
        <end position="442"/>
    </location>
</feature>
<dbReference type="GO" id="GO:0071038">
    <property type="term" value="P:TRAMP-dependent tRNA surveillance pathway"/>
    <property type="evidence" value="ECO:0007669"/>
    <property type="project" value="UniProtKB-ARBA"/>
</dbReference>
<dbReference type="OrthoDB" id="273917at2759"/>
<evidence type="ECO:0000259" key="9">
    <source>
        <dbReference type="Pfam" id="PF03828"/>
    </source>
</evidence>
<dbReference type="GO" id="GO:0071035">
    <property type="term" value="P:nuclear polyadenylation-dependent rRNA catabolic process"/>
    <property type="evidence" value="ECO:0007669"/>
    <property type="project" value="UniProtKB-ARBA"/>
</dbReference>
<dbReference type="GO" id="GO:0071042">
    <property type="term" value="P:nuclear polyadenylation-dependent mRNA catabolic process"/>
    <property type="evidence" value="ECO:0007669"/>
    <property type="project" value="UniProtKB-ARBA"/>
</dbReference>
<feature type="compositionally biased region" description="Basic residues" evidence="8">
    <location>
        <begin position="15"/>
        <end position="31"/>
    </location>
</feature>